<keyword evidence="2" id="KW-1133">Transmembrane helix</keyword>
<dbReference type="GO" id="GO:0004725">
    <property type="term" value="F:protein tyrosine phosphatase activity"/>
    <property type="evidence" value="ECO:0007669"/>
    <property type="project" value="InterPro"/>
</dbReference>
<dbReference type="InterPro" id="IPR029021">
    <property type="entry name" value="Prot-tyrosine_phosphatase-like"/>
</dbReference>
<dbReference type="SMART" id="SM00404">
    <property type="entry name" value="PTPc_motif"/>
    <property type="match status" value="1"/>
</dbReference>
<evidence type="ECO:0000313" key="6">
    <source>
        <dbReference type="Proteomes" id="UP001175271"/>
    </source>
</evidence>
<dbReference type="PROSITE" id="PS00383">
    <property type="entry name" value="TYR_PHOSPHATASE_1"/>
    <property type="match status" value="1"/>
</dbReference>
<dbReference type="InterPro" id="IPR000242">
    <property type="entry name" value="PTP_cat"/>
</dbReference>
<keyword evidence="6" id="KW-1185">Reference proteome</keyword>
<evidence type="ECO:0000259" key="4">
    <source>
        <dbReference type="PROSITE" id="PS50056"/>
    </source>
</evidence>
<feature type="domain" description="Tyrosine-protein phosphatase" evidence="3">
    <location>
        <begin position="198"/>
        <end position="460"/>
    </location>
</feature>
<sequence>MAFARSFASAGLSEGAEPLRHSDHETYSDFAIAATAAAMNGSTIVSIILAATLLVVIVVAVVSFVHCRRKRRRHRVFLAGNIVESGYSIHYGPEGKKGSTFHAKPFSVSPPPEDFVVVSEEEHFDEPSKRPDSPPTLLSLLSPPTTEASTVEEEPEPRHVFSLDVTGLVERHQEHHVQSFDETSLAIADFADVADERLGREYKSLNRSFFGDQSTDEANHVENIKKNRYFNVLPYDFNRVKLRQDVHGGSDYINASGIKVPGHHGIRYIATQGPIGADECAREGTVADFWRMVWEHSQCIVMLTDCFERGKIKCAIYWPENPGEEITVAGMTINFYCFTEDEICYRREFHVTCDGETRTILQWHLRGWNDTEAPNPEDLLQFVRAVRESRPCDPIVVHCSAGVGRSGVFIAVDILLERVEDPETPCINICGCVRYLRTQRAAMVRNAYQYEAIYRTLLLAIRQRNRYTAEICEEETSEVDI</sequence>
<accession>A0AA39IKK3</accession>
<reference evidence="5" key="1">
    <citation type="submission" date="2023-06" db="EMBL/GenBank/DDBJ databases">
        <title>Genomic analysis of the entomopathogenic nematode Steinernema hermaphroditum.</title>
        <authorList>
            <person name="Schwarz E.M."/>
            <person name="Heppert J.K."/>
            <person name="Baniya A."/>
            <person name="Schwartz H.T."/>
            <person name="Tan C.-H."/>
            <person name="Antoshechkin I."/>
            <person name="Sternberg P.W."/>
            <person name="Goodrich-Blair H."/>
            <person name="Dillman A.R."/>
        </authorList>
    </citation>
    <scope>NUCLEOTIDE SEQUENCE</scope>
    <source>
        <strain evidence="5">PS9179</strain>
        <tissue evidence="5">Whole animal</tissue>
    </source>
</reference>
<protein>
    <recommendedName>
        <fullName evidence="7">Protein-tyrosine-phosphatase</fullName>
    </recommendedName>
</protein>
<dbReference type="InterPro" id="IPR000387">
    <property type="entry name" value="Tyr_Pase_dom"/>
</dbReference>
<dbReference type="EMBL" id="JAUCMV010000001">
    <property type="protein sequence ID" value="KAK0426038.1"/>
    <property type="molecule type" value="Genomic_DNA"/>
</dbReference>
<evidence type="ECO:0008006" key="7">
    <source>
        <dbReference type="Google" id="ProtNLM"/>
    </source>
</evidence>
<dbReference type="PANTHER" id="PTHR19134:SF449">
    <property type="entry name" value="TYROSINE-PROTEIN PHOSPHATASE 1"/>
    <property type="match status" value="1"/>
</dbReference>
<dbReference type="PRINTS" id="PR00700">
    <property type="entry name" value="PRTYPHPHTASE"/>
</dbReference>
<evidence type="ECO:0000256" key="2">
    <source>
        <dbReference type="SAM" id="Phobius"/>
    </source>
</evidence>
<feature type="region of interest" description="Disordered" evidence="1">
    <location>
        <begin position="119"/>
        <end position="157"/>
    </location>
</feature>
<dbReference type="AlphaFoldDB" id="A0AA39IKK3"/>
<dbReference type="SUPFAM" id="SSF52799">
    <property type="entry name" value="(Phosphotyrosine protein) phosphatases II"/>
    <property type="match status" value="1"/>
</dbReference>
<dbReference type="InterPro" id="IPR016130">
    <property type="entry name" value="Tyr_Pase_AS"/>
</dbReference>
<feature type="compositionally biased region" description="Low complexity" evidence="1">
    <location>
        <begin position="135"/>
        <end position="149"/>
    </location>
</feature>
<keyword evidence="2" id="KW-0812">Transmembrane</keyword>
<keyword evidence="2" id="KW-0472">Membrane</keyword>
<organism evidence="5 6">
    <name type="scientific">Steinernema hermaphroditum</name>
    <dbReference type="NCBI Taxonomy" id="289476"/>
    <lineage>
        <taxon>Eukaryota</taxon>
        <taxon>Metazoa</taxon>
        <taxon>Ecdysozoa</taxon>
        <taxon>Nematoda</taxon>
        <taxon>Chromadorea</taxon>
        <taxon>Rhabditida</taxon>
        <taxon>Tylenchina</taxon>
        <taxon>Panagrolaimomorpha</taxon>
        <taxon>Strongyloidoidea</taxon>
        <taxon>Steinernematidae</taxon>
        <taxon>Steinernema</taxon>
    </lineage>
</organism>
<proteinExistence type="predicted"/>
<feature type="domain" description="Tyrosine specific protein phosphatases" evidence="4">
    <location>
        <begin position="377"/>
        <end position="451"/>
    </location>
</feature>
<name>A0AA39IKK3_9BILA</name>
<comment type="caution">
    <text evidence="5">The sequence shown here is derived from an EMBL/GenBank/DDBJ whole genome shotgun (WGS) entry which is preliminary data.</text>
</comment>
<dbReference type="Gene3D" id="3.90.190.10">
    <property type="entry name" value="Protein tyrosine phosphatase superfamily"/>
    <property type="match status" value="1"/>
</dbReference>
<dbReference type="SMART" id="SM00194">
    <property type="entry name" value="PTPc"/>
    <property type="match status" value="1"/>
</dbReference>
<dbReference type="Pfam" id="PF00102">
    <property type="entry name" value="Y_phosphatase"/>
    <property type="match status" value="1"/>
</dbReference>
<dbReference type="PROSITE" id="PS50056">
    <property type="entry name" value="TYR_PHOSPHATASE_2"/>
    <property type="match status" value="1"/>
</dbReference>
<dbReference type="Proteomes" id="UP001175271">
    <property type="component" value="Unassembled WGS sequence"/>
</dbReference>
<evidence type="ECO:0000256" key="1">
    <source>
        <dbReference type="SAM" id="MobiDB-lite"/>
    </source>
</evidence>
<feature type="transmembrane region" description="Helical" evidence="2">
    <location>
        <begin position="44"/>
        <end position="65"/>
    </location>
</feature>
<dbReference type="PANTHER" id="PTHR19134">
    <property type="entry name" value="RECEPTOR-TYPE TYROSINE-PROTEIN PHOSPHATASE"/>
    <property type="match status" value="1"/>
</dbReference>
<evidence type="ECO:0000259" key="3">
    <source>
        <dbReference type="PROSITE" id="PS50055"/>
    </source>
</evidence>
<evidence type="ECO:0000313" key="5">
    <source>
        <dbReference type="EMBL" id="KAK0426038.1"/>
    </source>
</evidence>
<dbReference type="CDD" id="cd00047">
    <property type="entry name" value="PTPc"/>
    <property type="match status" value="1"/>
</dbReference>
<gene>
    <name evidence="5" type="ORF">QR680_009515</name>
</gene>
<dbReference type="InterPro" id="IPR050348">
    <property type="entry name" value="Protein-Tyr_Phosphatase"/>
</dbReference>
<dbReference type="PROSITE" id="PS50055">
    <property type="entry name" value="TYR_PHOSPHATASE_PTP"/>
    <property type="match status" value="1"/>
</dbReference>
<dbReference type="InterPro" id="IPR003595">
    <property type="entry name" value="Tyr_Pase_cat"/>
</dbReference>